<comment type="caution">
    <text evidence="2">The sequence shown here is derived from an EMBL/GenBank/DDBJ whole genome shotgun (WGS) entry which is preliminary data.</text>
</comment>
<dbReference type="InterPro" id="IPR056681">
    <property type="entry name" value="DUF7779"/>
</dbReference>
<feature type="domain" description="DUF7779" evidence="1">
    <location>
        <begin position="253"/>
        <end position="340"/>
    </location>
</feature>
<evidence type="ECO:0000313" key="2">
    <source>
        <dbReference type="EMBL" id="MCP2271792.1"/>
    </source>
</evidence>
<evidence type="ECO:0000259" key="1">
    <source>
        <dbReference type="Pfam" id="PF25000"/>
    </source>
</evidence>
<dbReference type="InterPro" id="IPR027417">
    <property type="entry name" value="P-loop_NTPase"/>
</dbReference>
<dbReference type="InterPro" id="IPR053137">
    <property type="entry name" value="NLR-like"/>
</dbReference>
<name>A0ABT1IGM0_9PSEU</name>
<protein>
    <submittedName>
        <fullName evidence="2">Tetratricopeptide repeat-containing protein</fullName>
    </submittedName>
</protein>
<dbReference type="Pfam" id="PF13374">
    <property type="entry name" value="TPR_10"/>
    <property type="match status" value="5"/>
</dbReference>
<evidence type="ECO:0000313" key="3">
    <source>
        <dbReference type="Proteomes" id="UP001205185"/>
    </source>
</evidence>
<dbReference type="RefSeq" id="WP_253888756.1">
    <property type="nucleotide sequence ID" value="NZ_BAAAVB010000003.1"/>
</dbReference>
<dbReference type="SUPFAM" id="SSF48452">
    <property type="entry name" value="TPR-like"/>
    <property type="match status" value="2"/>
</dbReference>
<dbReference type="PRINTS" id="PR00381">
    <property type="entry name" value="KINESINLIGHT"/>
</dbReference>
<dbReference type="Pfam" id="PF25000">
    <property type="entry name" value="DUF7779"/>
    <property type="match status" value="1"/>
</dbReference>
<dbReference type="Gene3D" id="1.25.40.10">
    <property type="entry name" value="Tetratricopeptide repeat domain"/>
    <property type="match status" value="2"/>
</dbReference>
<dbReference type="Pfam" id="PF13424">
    <property type="entry name" value="TPR_12"/>
    <property type="match status" value="1"/>
</dbReference>
<keyword evidence="3" id="KW-1185">Reference proteome</keyword>
<proteinExistence type="predicted"/>
<dbReference type="Proteomes" id="UP001205185">
    <property type="component" value="Unassembled WGS sequence"/>
</dbReference>
<dbReference type="InterPro" id="IPR011990">
    <property type="entry name" value="TPR-like_helical_dom_sf"/>
</dbReference>
<dbReference type="Gene3D" id="3.40.50.300">
    <property type="entry name" value="P-loop containing nucleotide triphosphate hydrolases"/>
    <property type="match status" value="1"/>
</dbReference>
<dbReference type="PANTHER" id="PTHR46082">
    <property type="entry name" value="ATP/GTP-BINDING PROTEIN-RELATED"/>
    <property type="match status" value="1"/>
</dbReference>
<dbReference type="SUPFAM" id="SSF52540">
    <property type="entry name" value="P-loop containing nucleoside triphosphate hydrolases"/>
    <property type="match status" value="1"/>
</dbReference>
<organism evidence="2 3">
    <name type="scientific">Actinokineospora diospyrosa</name>
    <dbReference type="NCBI Taxonomy" id="103728"/>
    <lineage>
        <taxon>Bacteria</taxon>
        <taxon>Bacillati</taxon>
        <taxon>Actinomycetota</taxon>
        <taxon>Actinomycetes</taxon>
        <taxon>Pseudonocardiales</taxon>
        <taxon>Pseudonocardiaceae</taxon>
        <taxon>Actinokineospora</taxon>
    </lineage>
</organism>
<accession>A0ABT1IGM0</accession>
<sequence>MSGGRLPYRSGAVPPVVQGFQPRAVAELESLVTGGVVLSGLGGVGKTQAAAEYVRRKAGEVELVGWITATSRSNVVGGLAELYAAVTGAVVDDAERAARGFLDWCTSTAHAWLIVLDDVADPGELAGLWPQPGTTGRLVVTTRRNEPWALATDTRRMTSLGVFTERESSAYLRGVLGDVDGIDELAELLGHLPLALSQAAAYVSMRPGMSCLDYVRKWRSRALKDMFPGDWVGVDGRRDTVATTWSISIEAADQLEPEGLARPMLTLMSLLDPNGIPLSVLTSGPVLAYLSTGNGDPVDEDAAAQALGNLRRLNLIAVDNVARVHALVQQATRAQLAQDRLPKLSHVVADALVDRWPEVERDTEHAAMLRNNATALTDQYLWEPHCHPVLFRAGRSLGTSGQVHAAVPYHESLVTKAIQRLGPDHPDTLIARNNLAYWRGDAGDAVGAVQAFVELLADHLRILGPDHPRTLRSRNNLAHWRGVSGDAAGAASAFAEILTDRIRILGPDHPDTLRTRNNLAVARGEAGDPFGTASAFAELVADRIRILGPDHPDTLTARNNLASSRGQSGDPAGAAQACAELLTDQLRILGPDHPHTLATRGNLADWLSGAGDSAGALRAFTDLLADQLRVLGPDHPHTLATRNNLAVTRGQSGDPAGAAAALAELLLDRTRILGPDHPHTLATRSNLASCRGRAGDPTGAAQALAELLTDQLRTLGPDHPDTLLTRRKLSYWRNHIGLPDVV</sequence>
<gene>
    <name evidence="2" type="ORF">LV75_004306</name>
</gene>
<reference evidence="2 3" key="1">
    <citation type="submission" date="2022-06" db="EMBL/GenBank/DDBJ databases">
        <title>Genomic Encyclopedia of Archaeal and Bacterial Type Strains, Phase II (KMG-II): from individual species to whole genera.</title>
        <authorList>
            <person name="Goeker M."/>
        </authorList>
    </citation>
    <scope>NUCLEOTIDE SEQUENCE [LARGE SCALE GENOMIC DNA]</scope>
    <source>
        <strain evidence="2 3">DSM 44255</strain>
    </source>
</reference>
<dbReference type="PANTHER" id="PTHR46082:SF6">
    <property type="entry name" value="AAA+ ATPASE DOMAIN-CONTAINING PROTEIN-RELATED"/>
    <property type="match status" value="1"/>
</dbReference>
<dbReference type="EMBL" id="JAMTCO010000010">
    <property type="protein sequence ID" value="MCP2271792.1"/>
    <property type="molecule type" value="Genomic_DNA"/>
</dbReference>